<keyword evidence="1" id="KW-1133">Transmembrane helix</keyword>
<feature type="transmembrane region" description="Helical" evidence="1">
    <location>
        <begin position="148"/>
        <end position="172"/>
    </location>
</feature>
<feature type="transmembrane region" description="Helical" evidence="1">
    <location>
        <begin position="293"/>
        <end position="311"/>
    </location>
</feature>
<dbReference type="RefSeq" id="WP_048840919.1">
    <property type="nucleotide sequence ID" value="NZ_BAMX01000014.1"/>
</dbReference>
<gene>
    <name evidence="2" type="ORF">Abor_014_034</name>
</gene>
<feature type="transmembrane region" description="Helical" evidence="1">
    <location>
        <begin position="124"/>
        <end position="141"/>
    </location>
</feature>
<accession>A0A0D6NIL1</accession>
<feature type="transmembrane region" description="Helical" evidence="1">
    <location>
        <begin position="101"/>
        <end position="118"/>
    </location>
</feature>
<feature type="transmembrane region" description="Helical" evidence="1">
    <location>
        <begin position="323"/>
        <end position="343"/>
    </location>
</feature>
<comment type="caution">
    <text evidence="2">The sequence shown here is derived from an EMBL/GenBank/DDBJ whole genome shotgun (WGS) entry which is preliminary data.</text>
</comment>
<protein>
    <recommendedName>
        <fullName evidence="4">Glycosyltransferase RgtA/B/C/D-like domain-containing protein</fullName>
    </recommendedName>
</protein>
<dbReference type="AlphaFoldDB" id="A0A0D6NIL1"/>
<keyword evidence="1" id="KW-0472">Membrane</keyword>
<dbReference type="EMBL" id="BAMX01000014">
    <property type="protein sequence ID" value="GAN65869.1"/>
    <property type="molecule type" value="Genomic_DNA"/>
</dbReference>
<feature type="transmembrane region" description="Helical" evidence="1">
    <location>
        <begin position="21"/>
        <end position="39"/>
    </location>
</feature>
<reference evidence="2 3" key="1">
    <citation type="submission" date="2012-11" db="EMBL/GenBank/DDBJ databases">
        <title>Whole genome sequence of Acetobacter orientalis 21F-2.</title>
        <authorList>
            <person name="Azuma Y."/>
            <person name="Higashiura N."/>
            <person name="Hirakawa H."/>
            <person name="Matsushita K."/>
        </authorList>
    </citation>
    <scope>NUCLEOTIDE SEQUENCE [LARGE SCALE GENOMIC DNA]</scope>
    <source>
        <strain evidence="2 3">21F-2</strain>
    </source>
</reference>
<keyword evidence="3" id="KW-1185">Reference proteome</keyword>
<feature type="transmembrane region" description="Helical" evidence="1">
    <location>
        <begin position="379"/>
        <end position="399"/>
    </location>
</feature>
<evidence type="ECO:0008006" key="4">
    <source>
        <dbReference type="Google" id="ProtNLM"/>
    </source>
</evidence>
<dbReference type="GeneID" id="76204026"/>
<evidence type="ECO:0000313" key="3">
    <source>
        <dbReference type="Proteomes" id="UP000032670"/>
    </source>
</evidence>
<organism evidence="2 3">
    <name type="scientific">Acetobacter orientalis</name>
    <dbReference type="NCBI Taxonomy" id="146474"/>
    <lineage>
        <taxon>Bacteria</taxon>
        <taxon>Pseudomonadati</taxon>
        <taxon>Pseudomonadota</taxon>
        <taxon>Alphaproteobacteria</taxon>
        <taxon>Acetobacterales</taxon>
        <taxon>Acetobacteraceae</taxon>
        <taxon>Acetobacter</taxon>
    </lineage>
</organism>
<accession>A0A6N3SV76</accession>
<name>A0A0D6NIL1_9PROT</name>
<feature type="transmembrane region" description="Helical" evidence="1">
    <location>
        <begin position="192"/>
        <end position="214"/>
    </location>
</feature>
<evidence type="ECO:0000256" key="1">
    <source>
        <dbReference type="SAM" id="Phobius"/>
    </source>
</evidence>
<feature type="transmembrane region" description="Helical" evidence="1">
    <location>
        <begin position="355"/>
        <end position="372"/>
    </location>
</feature>
<sequence length="563" mass="64631">MATRQEYTGEENGYFSFPLRFLFYTLFSFISGSICYHYGMHFYIDSDEANYYLAAQDMAHGNFTLKGWVFSPDNFWLIDILGMATLIKFGGLGITAPHLMAAIWWAGVTFCALCLANPPQKTWSWVRCLPVILFIAFPPLYEHRPSGFITFVPYHVGTLFYGLCGLVAAQMISIRKNSVINYLLLGITALPIFTSDFFGVVFYVMPLVFVSLLFRLKGENTVPPKGLITAFGIAFIISELVKIYVHHSGGFVAHTLHSKFISIEEMPSKIIYTMKSVFDFFGVDFFGHKVGSAIPDLIKLIPFLVFCLFLYKKIKNRKAYCLIGFDYISSSLFLGGTIIFFASLFSDFSLYKEDIIRYLLPFFVFYILIYTRNAQINKFLFLVPCFLISIVYISTWGTITKTKSSFKDIFGVHHQMDTAYIEEKLKENNLRLGYAGYWEASVVTANSQGRFLSRAIKVSEREVSNSPLGHDQCQLSPYVWISKLDWYKKSNFENEKQIFFITHIYGEEHDSWLLQDRVINNLGQPDKIIPLGDNLAIDVYNTERVFACQSLYTWEKHGKRVDL</sequence>
<evidence type="ECO:0000313" key="2">
    <source>
        <dbReference type="EMBL" id="GAN65869.1"/>
    </source>
</evidence>
<dbReference type="Proteomes" id="UP000032670">
    <property type="component" value="Unassembled WGS sequence"/>
</dbReference>
<keyword evidence="1" id="KW-0812">Transmembrane</keyword>
<proteinExistence type="predicted"/>